<dbReference type="STRING" id="383372.Rcas_2316"/>
<dbReference type="HOGENOM" id="CLU_081551_1_0_0"/>
<dbReference type="AlphaFoldDB" id="A7NLK8"/>
<evidence type="ECO:0000259" key="2">
    <source>
        <dbReference type="PROSITE" id="PS50987"/>
    </source>
</evidence>
<keyword evidence="4" id="KW-1185">Reference proteome</keyword>
<dbReference type="Pfam" id="PF01451">
    <property type="entry name" value="LMWPc"/>
    <property type="match status" value="1"/>
</dbReference>
<dbReference type="Gene3D" id="1.10.10.10">
    <property type="entry name" value="Winged helix-like DNA-binding domain superfamily/Winged helix DNA-binding domain"/>
    <property type="match status" value="1"/>
</dbReference>
<dbReference type="PANTHER" id="PTHR43428:SF1">
    <property type="entry name" value="ARSENATE REDUCTASE"/>
    <property type="match status" value="1"/>
</dbReference>
<accession>A7NLK8</accession>
<evidence type="ECO:0000256" key="1">
    <source>
        <dbReference type="ARBA" id="ARBA00022849"/>
    </source>
</evidence>
<dbReference type="Pfam" id="PF01022">
    <property type="entry name" value="HTH_5"/>
    <property type="match status" value="1"/>
</dbReference>
<dbReference type="SUPFAM" id="SSF46785">
    <property type="entry name" value="Winged helix' DNA-binding domain"/>
    <property type="match status" value="1"/>
</dbReference>
<feature type="domain" description="HTH arsR-type" evidence="2">
    <location>
        <begin position="6"/>
        <end position="103"/>
    </location>
</feature>
<dbReference type="PANTHER" id="PTHR43428">
    <property type="entry name" value="ARSENATE REDUCTASE"/>
    <property type="match status" value="1"/>
</dbReference>
<dbReference type="NCBIfam" id="NF033788">
    <property type="entry name" value="HTH_metalloreg"/>
    <property type="match status" value="1"/>
</dbReference>
<dbReference type="InterPro" id="IPR011991">
    <property type="entry name" value="ArsR-like_HTH"/>
</dbReference>
<name>A7NLK8_ROSCS</name>
<dbReference type="RefSeq" id="WP_012120823.1">
    <property type="nucleotide sequence ID" value="NC_009767.1"/>
</dbReference>
<dbReference type="InterPro" id="IPR036388">
    <property type="entry name" value="WH-like_DNA-bd_sf"/>
</dbReference>
<dbReference type="Gene3D" id="3.40.50.2300">
    <property type="match status" value="1"/>
</dbReference>
<dbReference type="InterPro" id="IPR036390">
    <property type="entry name" value="WH_DNA-bd_sf"/>
</dbReference>
<dbReference type="InterPro" id="IPR001845">
    <property type="entry name" value="HTH_ArsR_DNA-bd_dom"/>
</dbReference>
<dbReference type="eggNOG" id="COG0640">
    <property type="taxonomic scope" value="Bacteria"/>
</dbReference>
<dbReference type="SMART" id="SM00418">
    <property type="entry name" value="HTH_ARSR"/>
    <property type="match status" value="1"/>
</dbReference>
<proteinExistence type="predicted"/>
<evidence type="ECO:0000313" key="4">
    <source>
        <dbReference type="Proteomes" id="UP000000263"/>
    </source>
</evidence>
<organism evidence="3 4">
    <name type="scientific">Roseiflexus castenholzii (strain DSM 13941 / HLO8)</name>
    <dbReference type="NCBI Taxonomy" id="383372"/>
    <lineage>
        <taxon>Bacteria</taxon>
        <taxon>Bacillati</taxon>
        <taxon>Chloroflexota</taxon>
        <taxon>Chloroflexia</taxon>
        <taxon>Chloroflexales</taxon>
        <taxon>Roseiflexineae</taxon>
        <taxon>Roseiflexaceae</taxon>
        <taxon>Roseiflexus</taxon>
    </lineage>
</organism>
<dbReference type="InterPro" id="IPR023485">
    <property type="entry name" value="Ptyr_pPase"/>
</dbReference>
<dbReference type="CDD" id="cd00090">
    <property type="entry name" value="HTH_ARSR"/>
    <property type="match status" value="1"/>
</dbReference>
<dbReference type="PROSITE" id="PS50987">
    <property type="entry name" value="HTH_ARSR_2"/>
    <property type="match status" value="1"/>
</dbReference>
<dbReference type="CDD" id="cd16345">
    <property type="entry name" value="LMWP_ArsC"/>
    <property type="match status" value="1"/>
</dbReference>
<dbReference type="EMBL" id="CP000804">
    <property type="protein sequence ID" value="ABU58399.1"/>
    <property type="molecule type" value="Genomic_DNA"/>
</dbReference>
<evidence type="ECO:0000313" key="3">
    <source>
        <dbReference type="EMBL" id="ABU58399.1"/>
    </source>
</evidence>
<dbReference type="SMART" id="SM00226">
    <property type="entry name" value="LMWPc"/>
    <property type="match status" value="1"/>
</dbReference>
<dbReference type="OrthoDB" id="9784339at2"/>
<reference evidence="3 4" key="1">
    <citation type="submission" date="2007-08" db="EMBL/GenBank/DDBJ databases">
        <title>Complete sequence of Roseiflexus castenholzii DSM 13941.</title>
        <authorList>
            <consortium name="US DOE Joint Genome Institute"/>
            <person name="Copeland A."/>
            <person name="Lucas S."/>
            <person name="Lapidus A."/>
            <person name="Barry K."/>
            <person name="Glavina del Rio T."/>
            <person name="Dalin E."/>
            <person name="Tice H."/>
            <person name="Pitluck S."/>
            <person name="Thompson L.S."/>
            <person name="Brettin T."/>
            <person name="Bruce D."/>
            <person name="Detter J.C."/>
            <person name="Han C."/>
            <person name="Tapia R."/>
            <person name="Schmutz J."/>
            <person name="Larimer F."/>
            <person name="Land M."/>
            <person name="Hauser L."/>
            <person name="Kyrpides N."/>
            <person name="Mikhailova N."/>
            <person name="Bryant D.A."/>
            <person name="Hanada S."/>
            <person name="Tsukatani Y."/>
            <person name="Richardson P."/>
        </authorList>
    </citation>
    <scope>NUCLEOTIDE SEQUENCE [LARGE SCALE GENOMIC DNA]</scope>
    <source>
        <strain evidence="4">DSM 13941 / HLO8</strain>
    </source>
</reference>
<dbReference type="GO" id="GO:0046685">
    <property type="term" value="P:response to arsenic-containing substance"/>
    <property type="evidence" value="ECO:0007669"/>
    <property type="project" value="UniProtKB-KW"/>
</dbReference>
<dbReference type="SUPFAM" id="SSF52788">
    <property type="entry name" value="Phosphotyrosine protein phosphatases I"/>
    <property type="match status" value="1"/>
</dbReference>
<gene>
    <name evidence="3" type="ordered locus">Rcas_2316</name>
</gene>
<keyword evidence="1" id="KW-0059">Arsenical resistance</keyword>
<dbReference type="eggNOG" id="COG0394">
    <property type="taxonomic scope" value="Bacteria"/>
</dbReference>
<protein>
    <submittedName>
        <fullName evidence="3">Transcriptional regulator, ArsR family</fullName>
    </submittedName>
</protein>
<dbReference type="InterPro" id="IPR036196">
    <property type="entry name" value="Ptyr_pPase_sf"/>
</dbReference>
<sequence length="255" mass="27718">MTLAHQHPIPPSPMPEALRLLGDETRWRLIGELRWSDRQVGELCERLDLPQNLVSYHLGVLRQAGLVRAHRSDADGRVLYYALDLAALQRQIQSISSALALPTRAAPPSSMDGPVLFICTRNSARSQIAEAWLRHLSGGRIITRSAGTAPASVQPLAIQVMAEAGIDIGYQRAKRIADVIEPAPAVVVTVCDLAREECSATLDAPLCLHWSIPDPVAVSGSESERLAAFRAARDELRLRVEGLLGLLPTISINPN</sequence>
<dbReference type="KEGG" id="rca:Rcas_2316"/>
<dbReference type="GO" id="GO:0003700">
    <property type="term" value="F:DNA-binding transcription factor activity"/>
    <property type="evidence" value="ECO:0007669"/>
    <property type="project" value="InterPro"/>
</dbReference>
<dbReference type="Proteomes" id="UP000000263">
    <property type="component" value="Chromosome"/>
</dbReference>